<dbReference type="EMBL" id="ASGY01000170">
    <property type="protein sequence ID" value="KGE65770.1"/>
    <property type="molecule type" value="Genomic_DNA"/>
</dbReference>
<dbReference type="Proteomes" id="UP000030060">
    <property type="component" value="Unassembled WGS sequence"/>
</dbReference>
<dbReference type="RefSeq" id="WP_038849147.1">
    <property type="nucleotide sequence ID" value="NZ_ASGY01000170.1"/>
</dbReference>
<evidence type="ECO:0000313" key="4">
    <source>
        <dbReference type="Proteomes" id="UP000030060"/>
    </source>
</evidence>
<gene>
    <name evidence="3" type="ORF">K814_0122520</name>
</gene>
<feature type="chain" id="PRO_5001985071" evidence="1">
    <location>
        <begin position="23"/>
        <end position="201"/>
    </location>
</feature>
<dbReference type="PANTHER" id="PTHR33420:SF26">
    <property type="entry name" value="FIMBRIAL SUBUNIT"/>
    <property type="match status" value="1"/>
</dbReference>
<evidence type="ECO:0000313" key="3">
    <source>
        <dbReference type="EMBL" id="KGE65770.1"/>
    </source>
</evidence>
<dbReference type="InterPro" id="IPR000259">
    <property type="entry name" value="Adhesion_dom_fimbrial"/>
</dbReference>
<dbReference type="SUPFAM" id="SSF49401">
    <property type="entry name" value="Bacterial adhesins"/>
    <property type="match status" value="1"/>
</dbReference>
<comment type="caution">
    <text evidence="3">The sequence shown here is derived from an EMBL/GenBank/DDBJ whole genome shotgun (WGS) entry which is preliminary data.</text>
</comment>
<sequence length="201" mass="20121">MKKFSLAVIASAILCASGSAFAEEPVVPKPTLGGSGKITFTGVINNDACSVDGANSDRTISVDMGNVSIKDMGTAENPTAGRVTAKDFNLNVNCNQGTKVAMIFDANNGGSGLVTGKNVLALNPGSATAQNVGIALLDSKGTLIDLSSPATARIESTMHGQGTEGGDATLSFAAAYVTTGAAGASTAGRGDATLPFILQYE</sequence>
<accession>A0A0A1YUU0</accession>
<evidence type="ECO:0000256" key="1">
    <source>
        <dbReference type="SAM" id="SignalP"/>
    </source>
</evidence>
<dbReference type="AlphaFoldDB" id="A0A0A1YUU0"/>
<dbReference type="InterPro" id="IPR036937">
    <property type="entry name" value="Adhesion_dom_fimbrial_sf"/>
</dbReference>
<dbReference type="OrthoDB" id="7006334at2"/>
<dbReference type="InterPro" id="IPR008966">
    <property type="entry name" value="Adhesion_dom_sf"/>
</dbReference>
<feature type="signal peptide" evidence="1">
    <location>
        <begin position="1"/>
        <end position="22"/>
    </location>
</feature>
<dbReference type="GO" id="GO:0009289">
    <property type="term" value="C:pilus"/>
    <property type="evidence" value="ECO:0007669"/>
    <property type="project" value="InterPro"/>
</dbReference>
<evidence type="ECO:0000259" key="2">
    <source>
        <dbReference type="Pfam" id="PF00419"/>
    </source>
</evidence>
<protein>
    <submittedName>
        <fullName evidence="3">Fimbrial protein</fullName>
    </submittedName>
</protein>
<dbReference type="GO" id="GO:0043709">
    <property type="term" value="P:cell adhesion involved in single-species biofilm formation"/>
    <property type="evidence" value="ECO:0007669"/>
    <property type="project" value="TreeGrafter"/>
</dbReference>
<dbReference type="Pfam" id="PF00419">
    <property type="entry name" value="Fimbrial"/>
    <property type="match status" value="1"/>
</dbReference>
<proteinExistence type="predicted"/>
<feature type="domain" description="Fimbrial-type adhesion" evidence="2">
    <location>
        <begin position="38"/>
        <end position="200"/>
    </location>
</feature>
<dbReference type="PANTHER" id="PTHR33420">
    <property type="entry name" value="FIMBRIAL SUBUNIT ELFA-RELATED"/>
    <property type="match status" value="1"/>
</dbReference>
<keyword evidence="1" id="KW-0732">Signal</keyword>
<name>A0A0A1YUU0_PSEFL</name>
<organism evidence="3 4">
    <name type="scientific">Pseudomonas fluorescens LMG 5329</name>
    <dbReference type="NCBI Taxonomy" id="1324332"/>
    <lineage>
        <taxon>Bacteria</taxon>
        <taxon>Pseudomonadati</taxon>
        <taxon>Pseudomonadota</taxon>
        <taxon>Gammaproteobacteria</taxon>
        <taxon>Pseudomonadales</taxon>
        <taxon>Pseudomonadaceae</taxon>
        <taxon>Pseudomonas</taxon>
    </lineage>
</organism>
<dbReference type="InterPro" id="IPR050263">
    <property type="entry name" value="Bact_Fimbrial_Adh_Pro"/>
</dbReference>
<dbReference type="Gene3D" id="2.60.40.1090">
    <property type="entry name" value="Fimbrial-type adhesion domain"/>
    <property type="match status" value="1"/>
</dbReference>
<reference evidence="3 4" key="1">
    <citation type="journal article" date="2013" name="Genome Announc.">
        <title>Draft Genome Sequence of Pseudomonas fluorescens LMG 5329, a White Line-Inducing Principle-Producing Bioindicator for the Mushroom Pathogen Pseudomonas tolaasii.</title>
        <authorList>
            <person name="Ghequire M.G."/>
            <person name="Rokni-Zadeh H."/>
            <person name="Zarrineh P."/>
            <person name="De Mot R."/>
        </authorList>
    </citation>
    <scope>NUCLEOTIDE SEQUENCE [LARGE SCALE GENOMIC DNA]</scope>
    <source>
        <strain evidence="3 4">LMG 5329</strain>
    </source>
</reference>